<evidence type="ECO:0000313" key="2">
    <source>
        <dbReference type="EMBL" id="EFC50339.1"/>
    </source>
</evidence>
<dbReference type="InParanoid" id="D2UXS2"/>
<accession>D2UXS2</accession>
<feature type="coiled-coil region" evidence="1">
    <location>
        <begin position="363"/>
        <end position="430"/>
    </location>
</feature>
<dbReference type="Proteomes" id="UP000006671">
    <property type="component" value="Unassembled WGS sequence"/>
</dbReference>
<evidence type="ECO:0000256" key="1">
    <source>
        <dbReference type="SAM" id="Coils"/>
    </source>
</evidence>
<evidence type="ECO:0000313" key="3">
    <source>
        <dbReference type="Proteomes" id="UP000006671"/>
    </source>
</evidence>
<dbReference type="OMA" id="NETRYRY"/>
<sequence length="443" mass="53426">MFILSFEEKSKILEQQHNEKMMELCRRLKIQQDLQDQYDQQTTTIQQQERLINNLKHKIREIETSLFDTESRIREKERENRELRSENSDLWREKKDISKTRDKILELEQEIRIRDEKINAFPRDIEKQKIEYENNIQEAEIRVKKLEFMKDKEHESKMKEIKEYYLKKQKELNDTVKELSRGKSLISNKKKSKNIAQDSDNDFLKDELFAKQATIEELMKKITEIESRNEGKELSNNETSVIREGNINEESELIGELRIVRLEKEELLRKLELSEMNKVFIKENAMEQVKAAYSELNTTREKYRNEIQNLEERHNQEMKCQESHFLQEIEDYKNIIDNSATKQTHTLQLINENSGENSRILMLKQLISRIENLESKHKIKEMELERELNETRYRYELKITSMKQHLDLTVQQKNQQVLQLKTSLDNLVQAFQKLKIAQRENLF</sequence>
<feature type="coiled-coil region" evidence="1">
    <location>
        <begin position="201"/>
        <end position="320"/>
    </location>
</feature>
<keyword evidence="1" id="KW-0175">Coiled coil</keyword>
<feature type="coiled-coil region" evidence="1">
    <location>
        <begin position="31"/>
        <end position="149"/>
    </location>
</feature>
<proteinExistence type="predicted"/>
<dbReference type="KEGG" id="ngr:NAEGRDRAFT_45003"/>
<dbReference type="VEuPathDB" id="AmoebaDB:NAEGRDRAFT_45003"/>
<keyword evidence="3" id="KW-1185">Reference proteome</keyword>
<dbReference type="OrthoDB" id="10610512at2759"/>
<organism evidence="3">
    <name type="scientific">Naegleria gruberi</name>
    <name type="common">Amoeba</name>
    <dbReference type="NCBI Taxonomy" id="5762"/>
    <lineage>
        <taxon>Eukaryota</taxon>
        <taxon>Discoba</taxon>
        <taxon>Heterolobosea</taxon>
        <taxon>Tetramitia</taxon>
        <taxon>Eutetramitia</taxon>
        <taxon>Vahlkampfiidae</taxon>
        <taxon>Naegleria</taxon>
    </lineage>
</organism>
<name>D2UXS2_NAEGR</name>
<gene>
    <name evidence="2" type="ORF">NAEGRDRAFT_45003</name>
</gene>
<dbReference type="GeneID" id="8863899"/>
<dbReference type="RefSeq" id="XP_002683083.1">
    <property type="nucleotide sequence ID" value="XM_002683037.1"/>
</dbReference>
<dbReference type="EMBL" id="GG738845">
    <property type="protein sequence ID" value="EFC50339.1"/>
    <property type="molecule type" value="Genomic_DNA"/>
</dbReference>
<protein>
    <submittedName>
        <fullName evidence="2">Predicted protein</fullName>
    </submittedName>
</protein>
<dbReference type="AlphaFoldDB" id="D2UXS2"/>
<reference evidence="2 3" key="1">
    <citation type="journal article" date="2010" name="Cell">
        <title>The genome of Naegleria gruberi illuminates early eukaryotic versatility.</title>
        <authorList>
            <person name="Fritz-Laylin L.K."/>
            <person name="Prochnik S.E."/>
            <person name="Ginger M.L."/>
            <person name="Dacks J.B."/>
            <person name="Carpenter M.L."/>
            <person name="Field M.C."/>
            <person name="Kuo A."/>
            <person name="Paredez A."/>
            <person name="Chapman J."/>
            <person name="Pham J."/>
            <person name="Shu S."/>
            <person name="Neupane R."/>
            <person name="Cipriano M."/>
            <person name="Mancuso J."/>
            <person name="Tu H."/>
            <person name="Salamov A."/>
            <person name="Lindquist E."/>
            <person name="Shapiro H."/>
            <person name="Lucas S."/>
            <person name="Grigoriev I.V."/>
            <person name="Cande W.Z."/>
            <person name="Fulton C."/>
            <person name="Rokhsar D.S."/>
            <person name="Dawson S.C."/>
        </authorList>
    </citation>
    <scope>NUCLEOTIDE SEQUENCE [LARGE SCALE GENOMIC DNA]</scope>
    <source>
        <strain evidence="2 3">NEG-M</strain>
    </source>
</reference>